<evidence type="ECO:0000313" key="2">
    <source>
        <dbReference type="Proteomes" id="UP001158598"/>
    </source>
</evidence>
<dbReference type="Gene3D" id="1.25.40.10">
    <property type="entry name" value="Tetratricopeptide repeat domain"/>
    <property type="match status" value="1"/>
</dbReference>
<reference evidence="1" key="1">
    <citation type="submission" date="2023-03" db="EMBL/GenBank/DDBJ databases">
        <authorList>
            <person name="Pearce D."/>
        </authorList>
    </citation>
    <scope>NUCLEOTIDE SEQUENCE</scope>
    <source>
        <strain evidence="1">Mc</strain>
    </source>
</reference>
<gene>
    <name evidence="1" type="ORF">MCNOR_1174</name>
</gene>
<name>A0AA35XZQ5_METCP</name>
<dbReference type="EMBL" id="OX458332">
    <property type="protein sequence ID" value="CAI8779436.1"/>
    <property type="molecule type" value="Genomic_DNA"/>
</dbReference>
<organism evidence="1 2">
    <name type="scientific">Methylococcus capsulatus</name>
    <dbReference type="NCBI Taxonomy" id="414"/>
    <lineage>
        <taxon>Bacteria</taxon>
        <taxon>Pseudomonadati</taxon>
        <taxon>Pseudomonadota</taxon>
        <taxon>Gammaproteobacteria</taxon>
        <taxon>Methylococcales</taxon>
        <taxon>Methylococcaceae</taxon>
        <taxon>Methylococcus</taxon>
    </lineage>
</organism>
<dbReference type="Proteomes" id="UP001158598">
    <property type="component" value="Chromosome"/>
</dbReference>
<evidence type="ECO:0000313" key="1">
    <source>
        <dbReference type="EMBL" id="CAI8779436.1"/>
    </source>
</evidence>
<dbReference type="SUPFAM" id="SSF48452">
    <property type="entry name" value="TPR-like"/>
    <property type="match status" value="1"/>
</dbReference>
<proteinExistence type="predicted"/>
<evidence type="ECO:0008006" key="3">
    <source>
        <dbReference type="Google" id="ProtNLM"/>
    </source>
</evidence>
<accession>A0AA35XZQ5</accession>
<dbReference type="AlphaFoldDB" id="A0AA35XZQ5"/>
<sequence>MVMARSAVLEAAPILGDSGAECLGEGLPAEAERHLRLAGQNYHRDEVALGHLRAAWEHAPGHAAVYIGKYRFYFYKNRLAEALETAKECLVKAALDNGMSPDWREARPEDADFSSFEAVLPRFFLFTLKGYAYLQMRLGNLEEGRAAVEKLLELDPTDKLGGRVLMGVLERQANGDDEE</sequence>
<protein>
    <recommendedName>
        <fullName evidence="3">TPR domain protein</fullName>
    </recommendedName>
</protein>
<dbReference type="InterPro" id="IPR011990">
    <property type="entry name" value="TPR-like_helical_dom_sf"/>
</dbReference>